<dbReference type="RefSeq" id="WP_087332593.1">
    <property type="nucleotide sequence ID" value="NZ_NFHS01000003.1"/>
</dbReference>
<dbReference type="EMBL" id="NFHS01000003">
    <property type="protein sequence ID" value="OUN55721.1"/>
    <property type="molecule type" value="Genomic_DNA"/>
</dbReference>
<reference evidence="2" key="2">
    <citation type="journal article" date="2018" name="BMC Genomics">
        <title>Whole genome sequencing and function prediction of 133 gut anaerobes isolated from chicken caecum in pure cultures.</title>
        <authorList>
            <person name="Medvecky M."/>
            <person name="Cejkova D."/>
            <person name="Polansky O."/>
            <person name="Karasova D."/>
            <person name="Kubasova T."/>
            <person name="Cizek A."/>
            <person name="Rychlik I."/>
        </authorList>
    </citation>
    <scope>NUCLEOTIDE SEQUENCE</scope>
    <source>
        <strain evidence="2">An67</strain>
    </source>
</reference>
<evidence type="ECO:0000313" key="4">
    <source>
        <dbReference type="Proteomes" id="UP000487221"/>
    </source>
</evidence>
<evidence type="ECO:0000313" key="3">
    <source>
        <dbReference type="Proteomes" id="UP000196329"/>
    </source>
</evidence>
<evidence type="ECO:0000313" key="2">
    <source>
        <dbReference type="EMBL" id="OUN55721.1"/>
    </source>
</evidence>
<comment type="caution">
    <text evidence="2">The sequence shown here is derived from an EMBL/GenBank/DDBJ whole genome shotgun (WGS) entry which is preliminary data.</text>
</comment>
<dbReference type="Proteomes" id="UP000196329">
    <property type="component" value="Unassembled WGS sequence"/>
</dbReference>
<accession>A0A1Y3V3P2</accession>
<reference evidence="1 4" key="3">
    <citation type="journal article" date="2019" name="Nat. Med.">
        <title>A library of human gut bacterial isolates paired with longitudinal multiomics data enables mechanistic microbiome research.</title>
        <authorList>
            <person name="Poyet M."/>
            <person name="Groussin M."/>
            <person name="Gibbons S.M."/>
            <person name="Avila-Pacheco J."/>
            <person name="Jiang X."/>
            <person name="Kearney S.M."/>
            <person name="Perrotta A.R."/>
            <person name="Berdy B."/>
            <person name="Zhao S."/>
            <person name="Lieberman T.D."/>
            <person name="Swanson P.K."/>
            <person name="Smith M."/>
            <person name="Roesemann S."/>
            <person name="Alexander J.E."/>
            <person name="Rich S.A."/>
            <person name="Livny J."/>
            <person name="Vlamakis H."/>
            <person name="Clish C."/>
            <person name="Bullock K."/>
            <person name="Deik A."/>
            <person name="Scott J."/>
            <person name="Pierce K.A."/>
            <person name="Xavier R.J."/>
            <person name="Alm E.J."/>
        </authorList>
    </citation>
    <scope>NUCLEOTIDE SEQUENCE [LARGE SCALE GENOMIC DNA]</scope>
    <source>
        <strain evidence="1 4">BIOML-A19</strain>
    </source>
</reference>
<sequence>MADKSTEKERLFNEWFTKSYNKLRTSVRKYGALDEDNFHDTYLFVRKQVMAPGKDVTDYEAYFIGCYRKAALVKIKKENRYTHPEDDFFLRCGEEAKFISEDDLNGCERLVKDILRFIRQKFPYEEYRMFMLRFYEAQFSFKTLAECMGISAAAISQKVCRIMDAVRTHGSFAWRSQMLAVESFMY</sequence>
<dbReference type="EMBL" id="WCTY01000004">
    <property type="protein sequence ID" value="KAB4187068.1"/>
    <property type="molecule type" value="Genomic_DNA"/>
</dbReference>
<gene>
    <name evidence="2" type="ORF">B5G17_08520</name>
    <name evidence="1" type="ORF">GAQ44_03230</name>
</gene>
<proteinExistence type="predicted"/>
<evidence type="ECO:0000313" key="1">
    <source>
        <dbReference type="EMBL" id="KAB4187068.1"/>
    </source>
</evidence>
<organism evidence="2 3">
    <name type="scientific">Bacteroides uniformis</name>
    <dbReference type="NCBI Taxonomy" id="820"/>
    <lineage>
        <taxon>Bacteria</taxon>
        <taxon>Pseudomonadati</taxon>
        <taxon>Bacteroidota</taxon>
        <taxon>Bacteroidia</taxon>
        <taxon>Bacteroidales</taxon>
        <taxon>Bacteroidaceae</taxon>
        <taxon>Bacteroides</taxon>
    </lineage>
</organism>
<protein>
    <submittedName>
        <fullName evidence="2">RNA polymerase subunit sigma-70</fullName>
    </submittedName>
    <submittedName>
        <fullName evidence="1">Sigma-70 family RNA polymerase sigma factor</fullName>
    </submittedName>
</protein>
<dbReference type="Proteomes" id="UP000487221">
    <property type="component" value="Unassembled WGS sequence"/>
</dbReference>
<dbReference type="AlphaFoldDB" id="A0A1Y3V3P2"/>
<reference evidence="3" key="1">
    <citation type="submission" date="2017-04" db="EMBL/GenBank/DDBJ databases">
        <title>Function of individual gut microbiota members based on whole genome sequencing of pure cultures obtained from chicken caecum.</title>
        <authorList>
            <person name="Medvecky M."/>
            <person name="Cejkova D."/>
            <person name="Polansky O."/>
            <person name="Karasova D."/>
            <person name="Kubasova T."/>
            <person name="Cizek A."/>
            <person name="Rychlik I."/>
        </authorList>
    </citation>
    <scope>NUCLEOTIDE SEQUENCE [LARGE SCALE GENOMIC DNA]</scope>
    <source>
        <strain evidence="3">An67</strain>
    </source>
</reference>
<name>A0A1Y3V3P2_BACUN</name>